<sequence length="422" mass="47515">MTDCEDHDPHAPSAGASHQDEAAAVASEPQPPPLPRMPGSGSDLALDPGPGRDLIATPHDDHIFSHLLASHAYDLEVDSSSDRSRILREPPDRSSDTDSAFGASDANSVTTSLNSQVQNYRFEFGRRYHAFREDQYWLPNDEDEADRLDLQHHVWRMTLDGKLFAAPLAPDVHRVLDIGTGSGIWAIEFAEEHPSAHVIGTDLSPIQPEWTPPNCEFWVDDAEKDWDFGGTPFDFVHARMLILGMHNWKRFFEQAWQHLKPGGWVEVQDVCLPVLCDDDSVAPDDALCKWSHLVHEAAAKGGIDTEAATKFDELLLQQGFSNIKEECIKWAIGSWPRGRKQKQIGVWTHENLSQGLQGISLALFTRQLGWSREEVEVFLVDVRKDINDRSKHYYWVMFNVFAQKPPEEQIPSPDRSSNSNSP</sequence>
<dbReference type="PANTHER" id="PTHR43591:SF24">
    <property type="entry name" value="2-METHOXY-6-POLYPRENYL-1,4-BENZOQUINOL METHYLASE, MITOCHONDRIAL"/>
    <property type="match status" value="1"/>
</dbReference>
<dbReference type="GO" id="GO:0008168">
    <property type="term" value="F:methyltransferase activity"/>
    <property type="evidence" value="ECO:0007669"/>
    <property type="project" value="UniProtKB-KW"/>
</dbReference>
<name>A0ABR1XQZ1_9PEZI</name>
<proteinExistence type="predicted"/>
<protein>
    <submittedName>
        <fullName evidence="2">Methyltransferase family protein</fullName>
    </submittedName>
</protein>
<dbReference type="InterPro" id="IPR029063">
    <property type="entry name" value="SAM-dependent_MTases_sf"/>
</dbReference>
<dbReference type="EMBL" id="JBBWUH010000006">
    <property type="protein sequence ID" value="KAK8164078.1"/>
    <property type="molecule type" value="Genomic_DNA"/>
</dbReference>
<keyword evidence="3" id="KW-1185">Reference proteome</keyword>
<feature type="compositionally biased region" description="Basic and acidic residues" evidence="1">
    <location>
        <begin position="80"/>
        <end position="96"/>
    </location>
</feature>
<dbReference type="GO" id="GO:0032259">
    <property type="term" value="P:methylation"/>
    <property type="evidence" value="ECO:0007669"/>
    <property type="project" value="UniProtKB-KW"/>
</dbReference>
<gene>
    <name evidence="2" type="ORF">IWX90DRAFT_249199</name>
</gene>
<dbReference type="CDD" id="cd02440">
    <property type="entry name" value="AdoMet_MTases"/>
    <property type="match status" value="1"/>
</dbReference>
<feature type="region of interest" description="Disordered" evidence="1">
    <location>
        <begin position="1"/>
        <end position="57"/>
    </location>
</feature>
<comment type="caution">
    <text evidence="2">The sequence shown here is derived from an EMBL/GenBank/DDBJ whole genome shotgun (WGS) entry which is preliminary data.</text>
</comment>
<evidence type="ECO:0000313" key="2">
    <source>
        <dbReference type="EMBL" id="KAK8164078.1"/>
    </source>
</evidence>
<dbReference type="Proteomes" id="UP001456524">
    <property type="component" value="Unassembled WGS sequence"/>
</dbReference>
<dbReference type="Gene3D" id="3.40.50.150">
    <property type="entry name" value="Vaccinia Virus protein VP39"/>
    <property type="match status" value="1"/>
</dbReference>
<keyword evidence="2" id="KW-0489">Methyltransferase</keyword>
<keyword evidence="2" id="KW-0808">Transferase</keyword>
<dbReference type="Pfam" id="PF13489">
    <property type="entry name" value="Methyltransf_23"/>
    <property type="match status" value="1"/>
</dbReference>
<reference evidence="2 3" key="1">
    <citation type="journal article" date="2022" name="G3 (Bethesda)">
        <title>Enemy or ally: a genomic approach to elucidate the lifestyle of Phyllosticta citrichinaensis.</title>
        <authorList>
            <person name="Buijs V.A."/>
            <person name="Groenewald J.Z."/>
            <person name="Haridas S."/>
            <person name="LaButti K.M."/>
            <person name="Lipzen A."/>
            <person name="Martin F.M."/>
            <person name="Barry K."/>
            <person name="Grigoriev I.V."/>
            <person name="Crous P.W."/>
            <person name="Seidl M.F."/>
        </authorList>
    </citation>
    <scope>NUCLEOTIDE SEQUENCE [LARGE SCALE GENOMIC DNA]</scope>
    <source>
        <strain evidence="2 3">CBS 129764</strain>
    </source>
</reference>
<evidence type="ECO:0000313" key="3">
    <source>
        <dbReference type="Proteomes" id="UP001456524"/>
    </source>
</evidence>
<feature type="region of interest" description="Disordered" evidence="1">
    <location>
        <begin position="79"/>
        <end position="109"/>
    </location>
</feature>
<dbReference type="SUPFAM" id="SSF53335">
    <property type="entry name" value="S-adenosyl-L-methionine-dependent methyltransferases"/>
    <property type="match status" value="1"/>
</dbReference>
<organism evidence="2 3">
    <name type="scientific">Phyllosticta citrichinensis</name>
    <dbReference type="NCBI Taxonomy" id="1130410"/>
    <lineage>
        <taxon>Eukaryota</taxon>
        <taxon>Fungi</taxon>
        <taxon>Dikarya</taxon>
        <taxon>Ascomycota</taxon>
        <taxon>Pezizomycotina</taxon>
        <taxon>Dothideomycetes</taxon>
        <taxon>Dothideomycetes incertae sedis</taxon>
        <taxon>Botryosphaeriales</taxon>
        <taxon>Phyllostictaceae</taxon>
        <taxon>Phyllosticta</taxon>
    </lineage>
</organism>
<dbReference type="PANTHER" id="PTHR43591">
    <property type="entry name" value="METHYLTRANSFERASE"/>
    <property type="match status" value="1"/>
</dbReference>
<evidence type="ECO:0000256" key="1">
    <source>
        <dbReference type="SAM" id="MobiDB-lite"/>
    </source>
</evidence>
<accession>A0ABR1XQZ1</accession>